<keyword evidence="2" id="KW-0324">Glycolysis</keyword>
<evidence type="ECO:0000313" key="5">
    <source>
        <dbReference type="Proteomes" id="UP000245383"/>
    </source>
</evidence>
<feature type="non-terminal residue" evidence="4">
    <location>
        <position position="174"/>
    </location>
</feature>
<gene>
    <name evidence="4" type="ORF">BB561_006608</name>
</gene>
<keyword evidence="5" id="KW-1185">Reference proteome</keyword>
<dbReference type="EMBL" id="MBFR01000625">
    <property type="protein sequence ID" value="PVU86662.1"/>
    <property type="molecule type" value="Genomic_DNA"/>
</dbReference>
<evidence type="ECO:0000256" key="3">
    <source>
        <dbReference type="ARBA" id="ARBA00023235"/>
    </source>
</evidence>
<dbReference type="Pfam" id="PF00342">
    <property type="entry name" value="PGI"/>
    <property type="match status" value="1"/>
</dbReference>
<dbReference type="GO" id="GO:0048029">
    <property type="term" value="F:monosaccharide binding"/>
    <property type="evidence" value="ECO:0007669"/>
    <property type="project" value="TreeGrafter"/>
</dbReference>
<dbReference type="InterPro" id="IPR001672">
    <property type="entry name" value="G6P_Isomerase"/>
</dbReference>
<dbReference type="STRING" id="133385.A0A2T9Y2U3"/>
<dbReference type="PROSITE" id="PS51463">
    <property type="entry name" value="P_GLUCOSE_ISOMERASE_3"/>
    <property type="match status" value="1"/>
</dbReference>
<dbReference type="GO" id="GO:0004347">
    <property type="term" value="F:glucose-6-phosphate isomerase activity"/>
    <property type="evidence" value="ECO:0007669"/>
    <property type="project" value="InterPro"/>
</dbReference>
<reference evidence="4 5" key="1">
    <citation type="journal article" date="2018" name="MBio">
        <title>Comparative Genomics Reveals the Core Gene Toolbox for the Fungus-Insect Symbiosis.</title>
        <authorList>
            <person name="Wang Y."/>
            <person name="Stata M."/>
            <person name="Wang W."/>
            <person name="Stajich J.E."/>
            <person name="White M.M."/>
            <person name="Moncalvo J.M."/>
        </authorList>
    </citation>
    <scope>NUCLEOTIDE SEQUENCE [LARGE SCALE GENOMIC DNA]</scope>
    <source>
        <strain evidence="4 5">SWE-8-4</strain>
    </source>
</reference>
<sequence>MEDYTELPSYKKLDDHYKKTAKKIDLCKEFSEDSERQKNFCRKNTFENKSGNTAKIIFDFSKNLINKETFSLLLEFAEEVKLKEYIEFFFSGAVKKSIKYTESQKKTKYQDGYKHETELNNPTVFQKIKKVSEWIRNQNYKSVFGSVFSSIVIIGIKKNNVNSEIVSNAFSNIR</sequence>
<dbReference type="Gene3D" id="3.40.50.10490">
    <property type="entry name" value="Glucose-6-phosphate isomerase like protein, domain 1"/>
    <property type="match status" value="1"/>
</dbReference>
<dbReference type="GO" id="GO:0051156">
    <property type="term" value="P:glucose 6-phosphate metabolic process"/>
    <property type="evidence" value="ECO:0007669"/>
    <property type="project" value="TreeGrafter"/>
</dbReference>
<dbReference type="GO" id="GO:0097367">
    <property type="term" value="F:carbohydrate derivative binding"/>
    <property type="evidence" value="ECO:0007669"/>
    <property type="project" value="InterPro"/>
</dbReference>
<accession>A0A2T9Y2U3</accession>
<keyword evidence="1" id="KW-0312">Gluconeogenesis</keyword>
<dbReference type="GO" id="GO:0006096">
    <property type="term" value="P:glycolytic process"/>
    <property type="evidence" value="ECO:0007669"/>
    <property type="project" value="UniProtKB-KW"/>
</dbReference>
<proteinExistence type="predicted"/>
<evidence type="ECO:0000313" key="4">
    <source>
        <dbReference type="EMBL" id="PVU86662.1"/>
    </source>
</evidence>
<evidence type="ECO:0000256" key="2">
    <source>
        <dbReference type="ARBA" id="ARBA00023152"/>
    </source>
</evidence>
<dbReference type="InterPro" id="IPR046348">
    <property type="entry name" value="SIS_dom_sf"/>
</dbReference>
<dbReference type="GO" id="GO:0006094">
    <property type="term" value="P:gluconeogenesis"/>
    <property type="evidence" value="ECO:0007669"/>
    <property type="project" value="UniProtKB-KW"/>
</dbReference>
<evidence type="ECO:0000256" key="1">
    <source>
        <dbReference type="ARBA" id="ARBA00022432"/>
    </source>
</evidence>
<comment type="caution">
    <text evidence="4">The sequence shown here is derived from an EMBL/GenBank/DDBJ whole genome shotgun (WGS) entry which is preliminary data.</text>
</comment>
<dbReference type="Proteomes" id="UP000245383">
    <property type="component" value="Unassembled WGS sequence"/>
</dbReference>
<organism evidence="4 5">
    <name type="scientific">Smittium simulii</name>
    <dbReference type="NCBI Taxonomy" id="133385"/>
    <lineage>
        <taxon>Eukaryota</taxon>
        <taxon>Fungi</taxon>
        <taxon>Fungi incertae sedis</taxon>
        <taxon>Zoopagomycota</taxon>
        <taxon>Kickxellomycotina</taxon>
        <taxon>Harpellomycetes</taxon>
        <taxon>Harpellales</taxon>
        <taxon>Legeriomycetaceae</taxon>
        <taxon>Smittium</taxon>
    </lineage>
</organism>
<protein>
    <submittedName>
        <fullName evidence="4">Uncharacterized protein</fullName>
    </submittedName>
</protein>
<name>A0A2T9Y2U3_9FUNG</name>
<keyword evidence="3" id="KW-0413">Isomerase</keyword>
<dbReference type="PANTHER" id="PTHR11469:SF1">
    <property type="entry name" value="GLUCOSE-6-PHOSPHATE ISOMERASE"/>
    <property type="match status" value="1"/>
</dbReference>
<dbReference type="SUPFAM" id="SSF53697">
    <property type="entry name" value="SIS domain"/>
    <property type="match status" value="1"/>
</dbReference>
<dbReference type="AlphaFoldDB" id="A0A2T9Y2U3"/>
<dbReference type="GO" id="GO:0005829">
    <property type="term" value="C:cytosol"/>
    <property type="evidence" value="ECO:0007669"/>
    <property type="project" value="TreeGrafter"/>
</dbReference>
<dbReference type="PANTHER" id="PTHR11469">
    <property type="entry name" value="GLUCOSE-6-PHOSPHATE ISOMERASE"/>
    <property type="match status" value="1"/>
</dbReference>